<name>A0A2V3ZIZ0_9GAMM</name>
<dbReference type="OrthoDB" id="5770785at2"/>
<keyword evidence="6" id="KW-1185">Reference proteome</keyword>
<evidence type="ECO:0000256" key="2">
    <source>
        <dbReference type="ARBA" id="ARBA00022490"/>
    </source>
</evidence>
<comment type="function">
    <text evidence="4">Chaperone for NapA, the catalytic subunit of the periplasmic nitrate reductase. It binds directly and specifically to the twin-arginine signal peptide of NapA, preventing premature interaction with the Tat translocase and premature export.</text>
</comment>
<sequence length="99" mass="10944">MSEPSTDELHIASFIVHCWPEHLTAIKAKVNQTEGLETGAESPEGKLVVIAEGPHQGRLLETMELLESQPGVLECILVYHELMSVAEANHEMIDLNKTQ</sequence>
<evidence type="ECO:0000313" key="5">
    <source>
        <dbReference type="EMBL" id="PXX90300.1"/>
    </source>
</evidence>
<proteinExistence type="inferred from homology"/>
<dbReference type="Gene3D" id="3.30.70.920">
    <property type="match status" value="1"/>
</dbReference>
<protein>
    <recommendedName>
        <fullName evidence="4">Chaperone NapD</fullName>
    </recommendedName>
    <alternativeName>
        <fullName evidence="4">NapA signal peptide-binding chaperone NapD</fullName>
    </alternativeName>
</protein>
<dbReference type="EMBL" id="QFWX01000005">
    <property type="protein sequence ID" value="PXX90300.1"/>
    <property type="molecule type" value="Genomic_DNA"/>
</dbReference>
<dbReference type="PANTHER" id="PTHR38603">
    <property type="entry name" value="CHAPERONE NAPD"/>
    <property type="match status" value="1"/>
</dbReference>
<organism evidence="5 6">
    <name type="scientific">Marinobacter vulgaris</name>
    <dbReference type="NCBI Taxonomy" id="1928331"/>
    <lineage>
        <taxon>Bacteria</taxon>
        <taxon>Pseudomonadati</taxon>
        <taxon>Pseudomonadota</taxon>
        <taxon>Gammaproteobacteria</taxon>
        <taxon>Pseudomonadales</taxon>
        <taxon>Marinobacteraceae</taxon>
        <taxon>Marinobacter</taxon>
    </lineage>
</organism>
<keyword evidence="2 4" id="KW-0963">Cytoplasm</keyword>
<keyword evidence="3 4" id="KW-0143">Chaperone</keyword>
<accession>A0A2V3ZIZ0</accession>
<dbReference type="AlphaFoldDB" id="A0A2V3ZIZ0"/>
<evidence type="ECO:0000313" key="6">
    <source>
        <dbReference type="Proteomes" id="UP000253987"/>
    </source>
</evidence>
<reference evidence="5 6" key="2">
    <citation type="submission" date="2018-06" db="EMBL/GenBank/DDBJ databases">
        <title>Marinobactersediminissp. nov, a moderately halophilic bacterium isolated from marine solar saltern.</title>
        <authorList>
            <person name="Zhang Y."/>
        </authorList>
    </citation>
    <scope>NUCLEOTIDE SEQUENCE [LARGE SCALE GENOMIC DNA]</scope>
    <source>
        <strain evidence="5 6">F01</strain>
    </source>
</reference>
<dbReference type="InterPro" id="IPR005623">
    <property type="entry name" value="Chaperone_NapD_NO3_reduct"/>
</dbReference>
<comment type="subunit">
    <text evidence="4">Interacts with the cytoplasmic NapA precursor.</text>
</comment>
<dbReference type="Pfam" id="PF03927">
    <property type="entry name" value="NapD"/>
    <property type="match status" value="1"/>
</dbReference>
<dbReference type="GO" id="GO:0005737">
    <property type="term" value="C:cytoplasm"/>
    <property type="evidence" value="ECO:0007669"/>
    <property type="project" value="UniProtKB-SubCell"/>
</dbReference>
<evidence type="ECO:0000256" key="1">
    <source>
        <dbReference type="ARBA" id="ARBA00004496"/>
    </source>
</evidence>
<gene>
    <name evidence="4" type="primary">napD</name>
    <name evidence="5" type="ORF">DIT71_12430</name>
</gene>
<dbReference type="GO" id="GO:0005048">
    <property type="term" value="F:signal sequence binding"/>
    <property type="evidence" value="ECO:0007669"/>
    <property type="project" value="UniProtKB-UniRule"/>
</dbReference>
<dbReference type="GO" id="GO:0051224">
    <property type="term" value="P:negative regulation of protein transport"/>
    <property type="evidence" value="ECO:0007669"/>
    <property type="project" value="UniProtKB-UniRule"/>
</dbReference>
<evidence type="ECO:0000256" key="4">
    <source>
        <dbReference type="HAMAP-Rule" id="MF_02200"/>
    </source>
</evidence>
<dbReference type="Proteomes" id="UP000253987">
    <property type="component" value="Unassembled WGS sequence"/>
</dbReference>
<dbReference type="RefSeq" id="WP_114613542.1">
    <property type="nucleotide sequence ID" value="NZ_QFWX01000005.1"/>
</dbReference>
<reference evidence="6" key="1">
    <citation type="submission" date="2018-05" db="EMBL/GenBank/DDBJ databases">
        <authorList>
            <person name="Lu D."/>
        </authorList>
    </citation>
    <scope>NUCLEOTIDE SEQUENCE [LARGE SCALE GENOMIC DNA]</scope>
    <source>
        <strain evidence="6">F01</strain>
    </source>
</reference>
<comment type="similarity">
    <text evidence="4">Belongs to the NapD family.</text>
</comment>
<evidence type="ECO:0000256" key="3">
    <source>
        <dbReference type="ARBA" id="ARBA00023186"/>
    </source>
</evidence>
<dbReference type="PANTHER" id="PTHR38603:SF1">
    <property type="entry name" value="CHAPERONE NAPD"/>
    <property type="match status" value="1"/>
</dbReference>
<comment type="caution">
    <text evidence="5">The sequence shown here is derived from an EMBL/GenBank/DDBJ whole genome shotgun (WGS) entry which is preliminary data.</text>
</comment>
<comment type="subcellular location">
    <subcellularLocation>
        <location evidence="1 4">Cytoplasm</location>
    </subcellularLocation>
</comment>
<dbReference type="HAMAP" id="MF_02200">
    <property type="entry name" value="NapD"/>
    <property type="match status" value="1"/>
</dbReference>